<keyword evidence="4" id="KW-1185">Reference proteome</keyword>
<evidence type="ECO:0000313" key="4">
    <source>
        <dbReference type="Proteomes" id="UP000217199"/>
    </source>
</evidence>
<gene>
    <name evidence="3" type="ORF">PNOK_0129100</name>
</gene>
<dbReference type="AlphaFoldDB" id="A0A286UX88"/>
<reference evidence="3 4" key="1">
    <citation type="journal article" date="2017" name="Mol. Ecol.">
        <title>Comparative and population genomic landscape of Phellinus noxius: A hypervariable fungus causing root rot in trees.</title>
        <authorList>
            <person name="Chung C.L."/>
            <person name="Lee T.J."/>
            <person name="Akiba M."/>
            <person name="Lee H.H."/>
            <person name="Kuo T.H."/>
            <person name="Liu D."/>
            <person name="Ke H.M."/>
            <person name="Yokoi T."/>
            <person name="Roa M.B."/>
            <person name="Lu M.J."/>
            <person name="Chang Y.Y."/>
            <person name="Ann P.J."/>
            <person name="Tsai J.N."/>
            <person name="Chen C.Y."/>
            <person name="Tzean S.S."/>
            <person name="Ota Y."/>
            <person name="Hattori T."/>
            <person name="Sahashi N."/>
            <person name="Liou R.F."/>
            <person name="Kikuchi T."/>
            <person name="Tsai I.J."/>
        </authorList>
    </citation>
    <scope>NUCLEOTIDE SEQUENCE [LARGE SCALE GENOMIC DNA]</scope>
    <source>
        <strain evidence="3 4">FFPRI411160</strain>
    </source>
</reference>
<evidence type="ECO:0000313" key="3">
    <source>
        <dbReference type="EMBL" id="PAV24223.1"/>
    </source>
</evidence>
<evidence type="ECO:0000256" key="1">
    <source>
        <dbReference type="SAM" id="MobiDB-lite"/>
    </source>
</evidence>
<feature type="transmembrane region" description="Helical" evidence="2">
    <location>
        <begin position="136"/>
        <end position="161"/>
    </location>
</feature>
<dbReference type="InParanoid" id="A0A286UX88"/>
<protein>
    <submittedName>
        <fullName evidence="3">Uncharacterized protein</fullName>
    </submittedName>
</protein>
<evidence type="ECO:0000256" key="2">
    <source>
        <dbReference type="SAM" id="Phobius"/>
    </source>
</evidence>
<dbReference type="Proteomes" id="UP000217199">
    <property type="component" value="Unassembled WGS sequence"/>
</dbReference>
<keyword evidence="2" id="KW-0812">Transmembrane</keyword>
<keyword evidence="2" id="KW-1133">Transmembrane helix</keyword>
<proteinExistence type="predicted"/>
<organism evidence="3 4">
    <name type="scientific">Pyrrhoderma noxium</name>
    <dbReference type="NCBI Taxonomy" id="2282107"/>
    <lineage>
        <taxon>Eukaryota</taxon>
        <taxon>Fungi</taxon>
        <taxon>Dikarya</taxon>
        <taxon>Basidiomycota</taxon>
        <taxon>Agaricomycotina</taxon>
        <taxon>Agaricomycetes</taxon>
        <taxon>Hymenochaetales</taxon>
        <taxon>Hymenochaetaceae</taxon>
        <taxon>Pyrrhoderma</taxon>
    </lineage>
</organism>
<keyword evidence="2" id="KW-0472">Membrane</keyword>
<dbReference type="EMBL" id="NBII01000001">
    <property type="protein sequence ID" value="PAV24223.1"/>
    <property type="molecule type" value="Genomic_DNA"/>
</dbReference>
<comment type="caution">
    <text evidence="3">The sequence shown here is derived from an EMBL/GenBank/DDBJ whole genome shotgun (WGS) entry which is preliminary data.</text>
</comment>
<sequence length="347" mass="39659">MQSVFCYWKRPSNALHRPSILLQKRLFLRHPCLTETKNHLHAPTPAPRRTMRLSGTKVHKSKESDPSKRFEWRSRLAVQPTICIDDLDHSRGIERWAFEICSRKVLNLLLLNWLGAAATLAYYLEGCYVGATGGALNTLLTFLAIHFTGRFTWLFIVPLVAPKYVKSVMISSFPYEQPVQIHHARSPSTQKPTPSVVLVDIYTFGAIMGKRRTVDIRDCEIIHDPCSPSNVLITLKGEQDPYVLNLRWALVEGQTAGQWKSNVLVKSFLVNTIEEIEERGEQYQSGAWLYSMNGMAPPNVEPTNEDVILMRRLFAFMWMKAKGLWSIPGVISEKDMEILHKLDQILK</sequence>
<feature type="region of interest" description="Disordered" evidence="1">
    <location>
        <begin position="38"/>
        <end position="66"/>
    </location>
</feature>
<feature type="transmembrane region" description="Helical" evidence="2">
    <location>
        <begin position="105"/>
        <end position="124"/>
    </location>
</feature>
<accession>A0A286UX88</accession>
<name>A0A286UX88_9AGAM</name>